<proteinExistence type="predicted"/>
<evidence type="ECO:0000313" key="2">
    <source>
        <dbReference type="Proteomes" id="UP000028492"/>
    </source>
</evidence>
<gene>
    <name evidence="1" type="ORF">AJAP_26245</name>
</gene>
<reference evidence="1 2" key="1">
    <citation type="journal article" date="2014" name="J. Biotechnol.">
        <title>Complete genome sequence of the actinobacterium Amycolatopsis japonica MG417-CF17(T) (=DSM 44213T) producing (S,S)-N,N'-ethylenediaminedisuccinic acid.</title>
        <authorList>
            <person name="Stegmann E."/>
            <person name="Albersmeier A."/>
            <person name="Spohn M."/>
            <person name="Gert H."/>
            <person name="Weber T."/>
            <person name="Wohlleben W."/>
            <person name="Kalinowski J."/>
            <person name="Ruckert C."/>
        </authorList>
    </citation>
    <scope>NUCLEOTIDE SEQUENCE [LARGE SCALE GENOMIC DNA]</scope>
    <source>
        <strain evidence="2">MG417-CF17 (DSM 44213)</strain>
    </source>
</reference>
<dbReference type="SUPFAM" id="SSF102462">
    <property type="entry name" value="Peptidyl-tRNA hydrolase II"/>
    <property type="match status" value="1"/>
</dbReference>
<evidence type="ECO:0000313" key="1">
    <source>
        <dbReference type="EMBL" id="AIG78096.1"/>
    </source>
</evidence>
<dbReference type="Proteomes" id="UP000028492">
    <property type="component" value="Chromosome"/>
</dbReference>
<dbReference type="Gene3D" id="3.40.1490.10">
    <property type="entry name" value="Bit1"/>
    <property type="match status" value="1"/>
</dbReference>
<dbReference type="RefSeq" id="WP_038515961.1">
    <property type="nucleotide sequence ID" value="NZ_CP008953.1"/>
</dbReference>
<accession>A0A075V0B5</accession>
<dbReference type="EMBL" id="CP008953">
    <property type="protein sequence ID" value="AIG78096.1"/>
    <property type="molecule type" value="Genomic_DNA"/>
</dbReference>
<dbReference type="InterPro" id="IPR023476">
    <property type="entry name" value="Pep_tRNA_hydro_II_dom_sf"/>
</dbReference>
<dbReference type="eggNOG" id="COG4954">
    <property type="taxonomic scope" value="Bacteria"/>
</dbReference>
<dbReference type="HOGENOM" id="CLU_121942_1_0_11"/>
<dbReference type="STRING" id="208439.AJAP_26245"/>
<sequence length="158" mass="16589">MSEHGTAIGFAPEEIDFTASTRSARLKWVIVVNSELPPGRAVNAAVCTAVATARGVTGLLGDEAVDAGGEHYTGLPWIGCSILSADAGKLRAIRAKAAASPGCHVADMPAVAQQIRVYTDFLATMKEIPTEEMDYCAIGIVGPRNRIDKLVGKLPLMP</sequence>
<dbReference type="InterPro" id="IPR018988">
    <property type="entry name" value="DUF2000"/>
</dbReference>
<evidence type="ECO:0008006" key="3">
    <source>
        <dbReference type="Google" id="ProtNLM"/>
    </source>
</evidence>
<keyword evidence="2" id="KW-1185">Reference proteome</keyword>
<organism evidence="1 2">
    <name type="scientific">Amycolatopsis japonica</name>
    <dbReference type="NCBI Taxonomy" id="208439"/>
    <lineage>
        <taxon>Bacteria</taxon>
        <taxon>Bacillati</taxon>
        <taxon>Actinomycetota</taxon>
        <taxon>Actinomycetes</taxon>
        <taxon>Pseudonocardiales</taxon>
        <taxon>Pseudonocardiaceae</taxon>
        <taxon>Amycolatopsis</taxon>
        <taxon>Amycolatopsis japonica group</taxon>
    </lineage>
</organism>
<dbReference type="Pfam" id="PF09391">
    <property type="entry name" value="DUF2000"/>
    <property type="match status" value="1"/>
</dbReference>
<protein>
    <recommendedName>
        <fullName evidence="3">DUF2000 domain-containing protein</fullName>
    </recommendedName>
</protein>
<dbReference type="KEGG" id="aja:AJAP_26245"/>
<dbReference type="AlphaFoldDB" id="A0A075V0B5"/>
<name>A0A075V0B5_9PSEU</name>